<name>A0A0A8Y4N3_ARUDO</name>
<dbReference type="AlphaFoldDB" id="A0A0A8Y4N3"/>
<proteinExistence type="predicted"/>
<dbReference type="EMBL" id="GBRH01278302">
    <property type="protein sequence ID" value="JAD19593.1"/>
    <property type="molecule type" value="Transcribed_RNA"/>
</dbReference>
<accession>A0A0A8Y4N3</accession>
<organism evidence="1">
    <name type="scientific">Arundo donax</name>
    <name type="common">Giant reed</name>
    <name type="synonym">Donax arundinaceus</name>
    <dbReference type="NCBI Taxonomy" id="35708"/>
    <lineage>
        <taxon>Eukaryota</taxon>
        <taxon>Viridiplantae</taxon>
        <taxon>Streptophyta</taxon>
        <taxon>Embryophyta</taxon>
        <taxon>Tracheophyta</taxon>
        <taxon>Spermatophyta</taxon>
        <taxon>Magnoliopsida</taxon>
        <taxon>Liliopsida</taxon>
        <taxon>Poales</taxon>
        <taxon>Poaceae</taxon>
        <taxon>PACMAD clade</taxon>
        <taxon>Arundinoideae</taxon>
        <taxon>Arundineae</taxon>
        <taxon>Arundo</taxon>
    </lineage>
</organism>
<evidence type="ECO:0000313" key="1">
    <source>
        <dbReference type="EMBL" id="JAD19593.1"/>
    </source>
</evidence>
<protein>
    <submittedName>
        <fullName evidence="1">Uncharacterized protein</fullName>
    </submittedName>
</protein>
<sequence>MGREQSEMESHTDAIDFAWGRTWLRCSSAVGRWKGQTAGAEQPNLGCKIHEGTLNIWATTRATALVALVGAPPLPGIDANSIWTYSITM</sequence>
<reference evidence="1" key="2">
    <citation type="journal article" date="2015" name="Data Brief">
        <title>Shoot transcriptome of the giant reed, Arundo donax.</title>
        <authorList>
            <person name="Barrero R.A."/>
            <person name="Guerrero F.D."/>
            <person name="Moolhuijzen P."/>
            <person name="Goolsby J.A."/>
            <person name="Tidwell J."/>
            <person name="Bellgard S.E."/>
            <person name="Bellgard M.I."/>
        </authorList>
    </citation>
    <scope>NUCLEOTIDE SEQUENCE</scope>
    <source>
        <tissue evidence="1">Shoot tissue taken approximately 20 cm above the soil surface</tissue>
    </source>
</reference>
<reference evidence="1" key="1">
    <citation type="submission" date="2014-09" db="EMBL/GenBank/DDBJ databases">
        <authorList>
            <person name="Magalhaes I.L.F."/>
            <person name="Oliveira U."/>
            <person name="Santos F.R."/>
            <person name="Vidigal T.H.D.A."/>
            <person name="Brescovit A.D."/>
            <person name="Santos A.J."/>
        </authorList>
    </citation>
    <scope>NUCLEOTIDE SEQUENCE</scope>
    <source>
        <tissue evidence="1">Shoot tissue taken approximately 20 cm above the soil surface</tissue>
    </source>
</reference>